<keyword evidence="10" id="KW-0235">DNA replication</keyword>
<feature type="domain" description="DNA-directed DNA polymerase X" evidence="24">
    <location>
        <begin position="1"/>
        <end position="315"/>
    </location>
</feature>
<dbReference type="Pfam" id="PF14716">
    <property type="entry name" value="HHH_8"/>
    <property type="match status" value="1"/>
</dbReference>
<evidence type="ECO:0000313" key="25">
    <source>
        <dbReference type="EMBL" id="HGT38343.1"/>
    </source>
</evidence>
<dbReference type="Pfam" id="PF02811">
    <property type="entry name" value="PHP"/>
    <property type="match status" value="1"/>
</dbReference>
<evidence type="ECO:0000256" key="14">
    <source>
        <dbReference type="ARBA" id="ARBA00023053"/>
    </source>
</evidence>
<dbReference type="InterPro" id="IPR027421">
    <property type="entry name" value="DNA_pol_lamdba_lyase_dom_sf"/>
</dbReference>
<keyword evidence="25" id="KW-0540">Nuclease</keyword>
<dbReference type="SMART" id="SM00278">
    <property type="entry name" value="HhH1"/>
    <property type="match status" value="3"/>
</dbReference>
<dbReference type="SMART" id="SM00481">
    <property type="entry name" value="POLIIIAc"/>
    <property type="match status" value="1"/>
</dbReference>
<sequence length="574" mass="62891">MQNAAIAALFDEYAELLELQGANPFRVRAYRNAARTIENLPQSVADLVAAPDHDLTALAGIGKDLAEKIETIVHTGRLPPLEELRGQFPPDVVQMLRIPGLGPKKVAALLDQLHIRSVGDLRAACEAGRVAALKGFGKKTEQSILEGLELVEASGRRVLLSVATAAAEAIVNDLRQLACVRQVEVAGSCRRRKETCGDLDVLAVSTDPAATMVRLAAHPEVEKVLARGDTKQRVRLRSGLELDLRVVPEPSYGAALQYFTGSKEHNIVMRRRAQERGLKLNEYGVFEGERYVAGRTEADVYAAVGLPWIPPELRENRGEFELAEQGRLPALVSLEDIRGDLHMHTTATDGTASIREMAEAAKARGLKYIAITDHSRRVTMANGLDAARLRQHWKDIEKVRAQVSGIEILCGIECDILEDATLDLEDDVLSEADWVIAVLHYGLKQPRAQIQKRLLRALQNPHVDVIGHPSGRLLGSRPGADVDYEELFRAAKDHGVMLELNASPQRLDLDDVHAAAAKAHGIPIVISTDAHSEHGLDAMKFGVDQARRAGLTRHDVANTRTFAQFQKLLAARRS</sequence>
<dbReference type="PIRSF" id="PIRSF005047">
    <property type="entry name" value="UCP005047_YshC"/>
    <property type="match status" value="1"/>
</dbReference>
<comment type="function">
    <text evidence="20">Repair polymerase that plays a key role in base-excision repair. During this process, the damaged base is excised by specific DNA glycosylases, the DNA backbone is nicked at the abasic site by an apurinic/apyrimidic (AP) endonuclease, and POLB removes 5'-deoxyribose-phosphate from the preincised AP site acting as a 5'-deoxyribose-phosphate lyase (5'-dRP lyase); through its DNA polymerase activity, it adds one nucleotide to the 3' end of the arising single-nucleotide gap. Conducts 'gap-filling' DNA synthesis in a stepwise distributive fashion rather than in a processive fashion as for other DNA polymerases. It is also able to cleave sugar-phosphate bonds 3' to an intact AP site, acting as an AP lyase.</text>
</comment>
<keyword evidence="12" id="KW-0832">Ubl conjugation</keyword>
<keyword evidence="8" id="KW-0808">Transferase</keyword>
<dbReference type="GO" id="GO:0006281">
    <property type="term" value="P:DNA repair"/>
    <property type="evidence" value="ECO:0007669"/>
    <property type="project" value="UniProtKB-KW"/>
</dbReference>
<dbReference type="InterPro" id="IPR029398">
    <property type="entry name" value="PolB_thumb"/>
</dbReference>
<evidence type="ECO:0000256" key="3">
    <source>
        <dbReference type="ARBA" id="ARBA00012417"/>
    </source>
</evidence>
<comment type="caution">
    <text evidence="25">The sequence shown here is derived from an EMBL/GenBank/DDBJ whole genome shotgun (WGS) entry which is preliminary data.</text>
</comment>
<dbReference type="InterPro" id="IPR043519">
    <property type="entry name" value="NT_sf"/>
</dbReference>
<dbReference type="AlphaFoldDB" id="A0A7C4QMT6"/>
<dbReference type="CDD" id="cd07436">
    <property type="entry name" value="PHP_PolX"/>
    <property type="match status" value="1"/>
</dbReference>
<accession>A0A7C4QMT6</accession>
<comment type="catalytic activity">
    <reaction evidence="18">
        <text>2'-deoxyribonucleotide-(2'-deoxyribose 5'-phosphate)-2'-deoxyribonucleotide-DNA = a 3'-end 2'-deoxyribonucleotide-(2,3-dehydro-2,3-deoxyribose 5'-phosphate)-DNA + a 5'-end 5'-phospho-2'-deoxyribonucleoside-DNA + H(+)</text>
        <dbReference type="Rhea" id="RHEA:66592"/>
        <dbReference type="Rhea" id="RHEA-COMP:13180"/>
        <dbReference type="Rhea" id="RHEA-COMP:16897"/>
        <dbReference type="Rhea" id="RHEA-COMP:17067"/>
        <dbReference type="ChEBI" id="CHEBI:15378"/>
        <dbReference type="ChEBI" id="CHEBI:136412"/>
        <dbReference type="ChEBI" id="CHEBI:157695"/>
        <dbReference type="ChEBI" id="CHEBI:167181"/>
        <dbReference type="EC" id="4.2.99.18"/>
    </reaction>
</comment>
<evidence type="ECO:0000256" key="7">
    <source>
        <dbReference type="ARBA" id="ARBA00022634"/>
    </source>
</evidence>
<comment type="catalytic activity">
    <reaction evidence="21">
        <text>DNA(n) + a 2'-deoxyribonucleoside 5'-triphosphate = DNA(n+1) + diphosphate</text>
        <dbReference type="Rhea" id="RHEA:22508"/>
        <dbReference type="Rhea" id="RHEA-COMP:17339"/>
        <dbReference type="Rhea" id="RHEA-COMP:17340"/>
        <dbReference type="ChEBI" id="CHEBI:33019"/>
        <dbReference type="ChEBI" id="CHEBI:61560"/>
        <dbReference type="ChEBI" id="CHEBI:173112"/>
        <dbReference type="EC" id="2.7.7.7"/>
    </reaction>
</comment>
<dbReference type="SMART" id="SM00483">
    <property type="entry name" value="POLXc"/>
    <property type="match status" value="1"/>
</dbReference>
<dbReference type="PANTHER" id="PTHR36928:SF1">
    <property type="entry name" value="PHOSPHATASE YCDX-RELATED"/>
    <property type="match status" value="1"/>
</dbReference>
<dbReference type="PANTHER" id="PTHR36928">
    <property type="entry name" value="PHOSPHATASE YCDX-RELATED"/>
    <property type="match status" value="1"/>
</dbReference>
<dbReference type="Pfam" id="PF14791">
    <property type="entry name" value="DNA_pol_B_thumb"/>
    <property type="match status" value="1"/>
</dbReference>
<keyword evidence="13" id="KW-0239">DNA-directed DNA polymerase</keyword>
<evidence type="ECO:0000259" key="23">
    <source>
        <dbReference type="SMART" id="SM00481"/>
    </source>
</evidence>
<evidence type="ECO:0000259" key="24">
    <source>
        <dbReference type="SMART" id="SM00483"/>
    </source>
</evidence>
<reference evidence="25" key="1">
    <citation type="journal article" date="2020" name="mSystems">
        <title>Genome- and Community-Level Interaction Insights into Carbon Utilization and Element Cycling Functions of Hydrothermarchaeota in Hydrothermal Sediment.</title>
        <authorList>
            <person name="Zhou Z."/>
            <person name="Liu Y."/>
            <person name="Xu W."/>
            <person name="Pan J."/>
            <person name="Luo Z.H."/>
            <person name="Li M."/>
        </authorList>
    </citation>
    <scope>NUCLEOTIDE SEQUENCE [LARGE SCALE GENOMIC DNA]</scope>
    <source>
        <strain evidence="25">SpSt-508</strain>
    </source>
</reference>
<feature type="domain" description="Helix-hairpin-helix DNA-binding motif class 1" evidence="22">
    <location>
        <begin position="53"/>
        <end position="72"/>
    </location>
</feature>
<feature type="domain" description="Polymerase/histidinol phosphatase N-terminal" evidence="23">
    <location>
        <begin position="339"/>
        <end position="418"/>
    </location>
</feature>
<evidence type="ECO:0000256" key="9">
    <source>
        <dbReference type="ARBA" id="ARBA00022695"/>
    </source>
</evidence>
<evidence type="ECO:0000256" key="17">
    <source>
        <dbReference type="ARBA" id="ARBA00035726"/>
    </source>
</evidence>
<evidence type="ECO:0000256" key="19">
    <source>
        <dbReference type="ARBA" id="ARBA00044678"/>
    </source>
</evidence>
<dbReference type="InterPro" id="IPR002008">
    <property type="entry name" value="DNA_pol_X_beta-like"/>
</dbReference>
<dbReference type="InterPro" id="IPR047967">
    <property type="entry name" value="PolX_PHP"/>
</dbReference>
<keyword evidence="6" id="KW-0488">Methylation</keyword>
<evidence type="ECO:0000256" key="15">
    <source>
        <dbReference type="ARBA" id="ARBA00023204"/>
    </source>
</evidence>
<dbReference type="Gene3D" id="1.10.150.20">
    <property type="entry name" value="5' to 3' exonuclease, C-terminal subdomain"/>
    <property type="match status" value="1"/>
</dbReference>
<evidence type="ECO:0000256" key="21">
    <source>
        <dbReference type="ARBA" id="ARBA00049244"/>
    </source>
</evidence>
<keyword evidence="11" id="KW-0227">DNA damage</keyword>
<dbReference type="EC" id="4.2.99.18" evidence="4"/>
<dbReference type="Gene3D" id="1.10.150.110">
    <property type="entry name" value="DNA polymerase beta, N-terminal domain-like"/>
    <property type="match status" value="1"/>
</dbReference>
<dbReference type="InterPro" id="IPR010996">
    <property type="entry name" value="HHH_MUS81"/>
</dbReference>
<dbReference type="InterPro" id="IPR003141">
    <property type="entry name" value="Pol/His_phosphatase_N"/>
</dbReference>
<dbReference type="InterPro" id="IPR016195">
    <property type="entry name" value="Pol/histidinol_Pase-like"/>
</dbReference>
<dbReference type="InterPro" id="IPR050243">
    <property type="entry name" value="PHP_phosphatase"/>
</dbReference>
<evidence type="ECO:0000256" key="18">
    <source>
        <dbReference type="ARBA" id="ARBA00044632"/>
    </source>
</evidence>
<gene>
    <name evidence="25" type="primary">polX</name>
    <name evidence="25" type="ORF">ENS64_03650</name>
</gene>
<dbReference type="Gene3D" id="3.20.20.140">
    <property type="entry name" value="Metal-dependent hydrolases"/>
    <property type="match status" value="1"/>
</dbReference>
<feature type="domain" description="Helix-hairpin-helix DNA-binding motif class 1" evidence="22">
    <location>
        <begin position="93"/>
        <end position="112"/>
    </location>
</feature>
<dbReference type="GO" id="GO:0140078">
    <property type="term" value="F:class I DNA-(apurinic or apyrimidinic site) endonuclease activity"/>
    <property type="evidence" value="ECO:0007669"/>
    <property type="project" value="UniProtKB-EC"/>
</dbReference>
<dbReference type="Pfam" id="PF14520">
    <property type="entry name" value="HHH_5"/>
    <property type="match status" value="1"/>
</dbReference>
<comment type="subcellular location">
    <subcellularLocation>
        <location evidence="2">Cytoplasm</location>
    </subcellularLocation>
</comment>
<dbReference type="SUPFAM" id="SSF89550">
    <property type="entry name" value="PHP domain-like"/>
    <property type="match status" value="1"/>
</dbReference>
<keyword evidence="25" id="KW-0378">Hydrolase</keyword>
<keyword evidence="15" id="KW-0234">DNA repair</keyword>
<keyword evidence="25" id="KW-0269">Exonuclease</keyword>
<comment type="catalytic activity">
    <reaction evidence="19">
        <text>a 5'-end 2'-deoxyribose-2'-deoxyribonucleotide-DNA = (2E,4S)-4-hydroxypenten-2-al-5-phosphate + a 5'-end 5'-phospho-2'-deoxyribonucleoside-DNA + H(+)</text>
        <dbReference type="Rhea" id="RHEA:76255"/>
        <dbReference type="Rhea" id="RHEA-COMP:13180"/>
        <dbReference type="Rhea" id="RHEA-COMP:18657"/>
        <dbReference type="ChEBI" id="CHEBI:15378"/>
        <dbReference type="ChEBI" id="CHEBI:136412"/>
        <dbReference type="ChEBI" id="CHEBI:195194"/>
        <dbReference type="ChEBI" id="CHEBI:195195"/>
    </reaction>
</comment>
<dbReference type="GO" id="GO:0003887">
    <property type="term" value="F:DNA-directed DNA polymerase activity"/>
    <property type="evidence" value="ECO:0007669"/>
    <property type="project" value="UniProtKB-KW"/>
</dbReference>
<keyword evidence="14" id="KW-0915">Sodium</keyword>
<dbReference type="EC" id="2.7.7.7" evidence="3"/>
<evidence type="ECO:0000256" key="10">
    <source>
        <dbReference type="ARBA" id="ARBA00022705"/>
    </source>
</evidence>
<evidence type="ECO:0000256" key="11">
    <source>
        <dbReference type="ARBA" id="ARBA00022763"/>
    </source>
</evidence>
<organism evidence="25">
    <name type="scientific">Schlesneria paludicola</name>
    <dbReference type="NCBI Taxonomy" id="360056"/>
    <lineage>
        <taxon>Bacteria</taxon>
        <taxon>Pseudomonadati</taxon>
        <taxon>Planctomycetota</taxon>
        <taxon>Planctomycetia</taxon>
        <taxon>Planctomycetales</taxon>
        <taxon>Planctomycetaceae</taxon>
        <taxon>Schlesneria</taxon>
    </lineage>
</organism>
<dbReference type="GO" id="GO:0004527">
    <property type="term" value="F:exonuclease activity"/>
    <property type="evidence" value="ECO:0007669"/>
    <property type="project" value="UniProtKB-KW"/>
</dbReference>
<evidence type="ECO:0000256" key="12">
    <source>
        <dbReference type="ARBA" id="ARBA00022843"/>
    </source>
</evidence>
<dbReference type="GO" id="GO:0003677">
    <property type="term" value="F:DNA binding"/>
    <property type="evidence" value="ECO:0007669"/>
    <property type="project" value="InterPro"/>
</dbReference>
<dbReference type="Gene3D" id="3.30.460.10">
    <property type="entry name" value="Beta Polymerase, domain 2"/>
    <property type="match status" value="1"/>
</dbReference>
<evidence type="ECO:0000256" key="5">
    <source>
        <dbReference type="ARBA" id="ARBA00020020"/>
    </source>
</evidence>
<dbReference type="PRINTS" id="PR00870">
    <property type="entry name" value="DNAPOLXBETA"/>
</dbReference>
<dbReference type="InterPro" id="IPR022311">
    <property type="entry name" value="PolX-like"/>
</dbReference>
<dbReference type="InterPro" id="IPR003583">
    <property type="entry name" value="Hlx-hairpin-Hlx_DNA-bd_motif"/>
</dbReference>
<evidence type="ECO:0000256" key="1">
    <source>
        <dbReference type="ARBA" id="ARBA00001946"/>
    </source>
</evidence>
<dbReference type="SUPFAM" id="SSF81301">
    <property type="entry name" value="Nucleotidyltransferase"/>
    <property type="match status" value="1"/>
</dbReference>
<evidence type="ECO:0000256" key="2">
    <source>
        <dbReference type="ARBA" id="ARBA00004496"/>
    </source>
</evidence>
<comment type="cofactor">
    <cofactor evidence="1">
        <name>Mg(2+)</name>
        <dbReference type="ChEBI" id="CHEBI:18420"/>
    </cofactor>
</comment>
<dbReference type="GO" id="GO:0008270">
    <property type="term" value="F:zinc ion binding"/>
    <property type="evidence" value="ECO:0007669"/>
    <property type="project" value="TreeGrafter"/>
</dbReference>
<dbReference type="InterPro" id="IPR002054">
    <property type="entry name" value="DNA-dir_DNA_pol_X"/>
</dbReference>
<keyword evidence="7" id="KW-0237">DNA synthesis</keyword>
<evidence type="ECO:0000256" key="16">
    <source>
        <dbReference type="ARBA" id="ARBA00035717"/>
    </source>
</evidence>
<evidence type="ECO:0000256" key="8">
    <source>
        <dbReference type="ARBA" id="ARBA00022679"/>
    </source>
</evidence>
<keyword evidence="9" id="KW-0548">Nucleotidyltransferase</keyword>
<dbReference type="GO" id="GO:0042578">
    <property type="term" value="F:phosphoric ester hydrolase activity"/>
    <property type="evidence" value="ECO:0007669"/>
    <property type="project" value="TreeGrafter"/>
</dbReference>
<evidence type="ECO:0000256" key="6">
    <source>
        <dbReference type="ARBA" id="ARBA00022481"/>
    </source>
</evidence>
<dbReference type="InterPro" id="IPR004013">
    <property type="entry name" value="PHP_dom"/>
</dbReference>
<evidence type="ECO:0000259" key="22">
    <source>
        <dbReference type="SMART" id="SM00278"/>
    </source>
</evidence>
<dbReference type="InterPro" id="IPR037160">
    <property type="entry name" value="DNA_Pol_thumb_sf"/>
</dbReference>
<name>A0A7C4QMT6_9PLAN</name>
<evidence type="ECO:0000256" key="20">
    <source>
        <dbReference type="ARBA" id="ARBA00045548"/>
    </source>
</evidence>
<dbReference type="EMBL" id="DSVQ01000007">
    <property type="protein sequence ID" value="HGT38343.1"/>
    <property type="molecule type" value="Genomic_DNA"/>
</dbReference>
<evidence type="ECO:0000256" key="13">
    <source>
        <dbReference type="ARBA" id="ARBA00022932"/>
    </source>
</evidence>
<dbReference type="NCBIfam" id="NF006375">
    <property type="entry name" value="PRK08609.1"/>
    <property type="match status" value="1"/>
</dbReference>
<dbReference type="CDD" id="cd00141">
    <property type="entry name" value="NT_POLXc"/>
    <property type="match status" value="1"/>
</dbReference>
<dbReference type="Gene3D" id="3.30.210.10">
    <property type="entry name" value="DNA polymerase, thumb domain"/>
    <property type="match status" value="1"/>
</dbReference>
<protein>
    <recommendedName>
        <fullName evidence="5">DNA polymerase beta</fullName>
        <ecNumber evidence="3">2.7.7.7</ecNumber>
        <ecNumber evidence="4">4.2.99.18</ecNumber>
    </recommendedName>
    <alternativeName>
        <fullName evidence="16">5'-deoxyribose-phosphate lyase</fullName>
    </alternativeName>
    <alternativeName>
        <fullName evidence="17">AP lyase</fullName>
    </alternativeName>
</protein>
<dbReference type="GO" id="GO:0005829">
    <property type="term" value="C:cytosol"/>
    <property type="evidence" value="ECO:0007669"/>
    <property type="project" value="TreeGrafter"/>
</dbReference>
<dbReference type="SUPFAM" id="SSF47802">
    <property type="entry name" value="DNA polymerase beta, N-terminal domain-like"/>
    <property type="match status" value="1"/>
</dbReference>
<evidence type="ECO:0000256" key="4">
    <source>
        <dbReference type="ARBA" id="ARBA00012720"/>
    </source>
</evidence>
<proteinExistence type="predicted"/>
<feature type="domain" description="Helix-hairpin-helix DNA-binding motif class 1" evidence="22">
    <location>
        <begin position="128"/>
        <end position="147"/>
    </location>
</feature>